<feature type="compositionally biased region" description="Basic and acidic residues" evidence="1">
    <location>
        <begin position="172"/>
        <end position="181"/>
    </location>
</feature>
<protein>
    <submittedName>
        <fullName evidence="2">Uncharacterized protein</fullName>
    </submittedName>
</protein>
<proteinExistence type="predicted"/>
<feature type="compositionally biased region" description="Basic and acidic residues" evidence="1">
    <location>
        <begin position="188"/>
        <end position="205"/>
    </location>
</feature>
<evidence type="ECO:0000313" key="2">
    <source>
        <dbReference type="EMBL" id="CAE0683036.1"/>
    </source>
</evidence>
<accession>A0A7S4E0V8</accession>
<name>A0A7S4E0V8_9EUKA</name>
<organism evidence="2">
    <name type="scientific">Lotharella globosa</name>
    <dbReference type="NCBI Taxonomy" id="91324"/>
    <lineage>
        <taxon>Eukaryota</taxon>
        <taxon>Sar</taxon>
        <taxon>Rhizaria</taxon>
        <taxon>Cercozoa</taxon>
        <taxon>Chlorarachniophyceae</taxon>
        <taxon>Lotharella</taxon>
    </lineage>
</organism>
<feature type="compositionally biased region" description="Polar residues" evidence="1">
    <location>
        <begin position="148"/>
        <end position="160"/>
    </location>
</feature>
<feature type="compositionally biased region" description="Low complexity" evidence="1">
    <location>
        <begin position="59"/>
        <end position="76"/>
    </location>
</feature>
<dbReference type="EMBL" id="HBIV01050489">
    <property type="protein sequence ID" value="CAE0683036.1"/>
    <property type="molecule type" value="Transcribed_RNA"/>
</dbReference>
<gene>
    <name evidence="2" type="ORF">LGLO00237_LOCUS34824</name>
</gene>
<feature type="compositionally biased region" description="Basic residues" evidence="1">
    <location>
        <begin position="36"/>
        <end position="58"/>
    </location>
</feature>
<evidence type="ECO:0000256" key="1">
    <source>
        <dbReference type="SAM" id="MobiDB-lite"/>
    </source>
</evidence>
<reference evidence="2" key="1">
    <citation type="submission" date="2021-01" db="EMBL/GenBank/DDBJ databases">
        <authorList>
            <person name="Corre E."/>
            <person name="Pelletier E."/>
            <person name="Niang G."/>
            <person name="Scheremetjew M."/>
            <person name="Finn R."/>
            <person name="Kale V."/>
            <person name="Holt S."/>
            <person name="Cochrane G."/>
            <person name="Meng A."/>
            <person name="Brown T."/>
            <person name="Cohen L."/>
        </authorList>
    </citation>
    <scope>NUCLEOTIDE SEQUENCE</scope>
    <source>
        <strain evidence="2">CCCM811</strain>
    </source>
</reference>
<feature type="region of interest" description="Disordered" evidence="1">
    <location>
        <begin position="25"/>
        <end position="205"/>
    </location>
</feature>
<sequence length="205" mass="22785">MGVCASQEDSASKKIGGALSYLAREENSRTNTYNYHARKKSKLSKTAKKIVERRRRSRSSSTQSTQSTHSTSPSRRVSPRHGMSPRSPFGFDAAEQPESPAMRSLRSSSALSGTTQSRIRRSCRKSMTFRSTELKAANIKETKHAHSRTFSNSLTKSLTEGQKELPVSPKKSLAESPRREGQGPGESGEERLQQHNKETENQTTE</sequence>
<dbReference type="AlphaFoldDB" id="A0A7S4E0V8"/>
<feature type="compositionally biased region" description="Low complexity" evidence="1">
    <location>
        <begin position="99"/>
        <end position="112"/>
    </location>
</feature>